<comment type="caution">
    <text evidence="1">The sequence shown here is derived from an EMBL/GenBank/DDBJ whole genome shotgun (WGS) entry which is preliminary data.</text>
</comment>
<evidence type="ECO:0000313" key="1">
    <source>
        <dbReference type="EMBL" id="MBB5714798.1"/>
    </source>
</evidence>
<evidence type="ECO:0000313" key="2">
    <source>
        <dbReference type="Proteomes" id="UP000546200"/>
    </source>
</evidence>
<name>A0A7W9BCS6_9SPHN</name>
<dbReference type="AlphaFoldDB" id="A0A7W9BCS6"/>
<proteinExistence type="predicted"/>
<dbReference type="RefSeq" id="WP_184056405.1">
    <property type="nucleotide sequence ID" value="NZ_JACIJK010000004.1"/>
</dbReference>
<dbReference type="EMBL" id="JACIJK010000004">
    <property type="protein sequence ID" value="MBB5714798.1"/>
    <property type="molecule type" value="Genomic_DNA"/>
</dbReference>
<protein>
    <submittedName>
        <fullName evidence="1">Uncharacterized protein</fullName>
    </submittedName>
</protein>
<accession>A0A7W9BCS6</accession>
<gene>
    <name evidence="1" type="ORF">FHS94_001634</name>
</gene>
<keyword evidence="2" id="KW-1185">Reference proteome</keyword>
<dbReference type="Proteomes" id="UP000546200">
    <property type="component" value="Unassembled WGS sequence"/>
</dbReference>
<sequence length="261" mass="30049">MPENSAIEKPLKAYAVLEHDERTGAIYFARHAIVARKTGAAEYGDGELSYVTCNRAPWADRFADTGVVPVSMMVENGWHFECTCCGSRIDKDLPDRWRDRNHDGLADMLREARRWRRWKPAMIMGSQHTQVFCDAACEAAWDREQAETQRIRDRTVERFKAIVLRRFPDADIVDDDDRWQRPHVYVTRNRGGRLVPRQVVVAFRFPGMEYGPATLRWDHRSTYRGGRPEWSCCGGDRDAFEAWARSVKPAVAPAPFAMEEA</sequence>
<organism evidence="1 2">
    <name type="scientific">Sphingomonas aerophila</name>
    <dbReference type="NCBI Taxonomy" id="1344948"/>
    <lineage>
        <taxon>Bacteria</taxon>
        <taxon>Pseudomonadati</taxon>
        <taxon>Pseudomonadota</taxon>
        <taxon>Alphaproteobacteria</taxon>
        <taxon>Sphingomonadales</taxon>
        <taxon>Sphingomonadaceae</taxon>
        <taxon>Sphingomonas</taxon>
    </lineage>
</organism>
<reference evidence="1 2" key="1">
    <citation type="submission" date="2020-08" db="EMBL/GenBank/DDBJ databases">
        <title>Genomic Encyclopedia of Type Strains, Phase IV (KMG-IV): sequencing the most valuable type-strain genomes for metagenomic binning, comparative biology and taxonomic classification.</title>
        <authorList>
            <person name="Goeker M."/>
        </authorList>
    </citation>
    <scope>NUCLEOTIDE SEQUENCE [LARGE SCALE GENOMIC DNA]</scope>
    <source>
        <strain evidence="1 2">DSM 100044</strain>
    </source>
</reference>